<protein>
    <submittedName>
        <fullName evidence="1">Uncharacterized protein</fullName>
    </submittedName>
</protein>
<sequence length="81" mass="8988">MAHPNVEARSQIQHEYNFIKSMAGSAGIVKAHPEPLADDEGIYGFRLEYLFKIGFQDVKAKSKEVQKVIETLHALATAMAT</sequence>
<name>A0AAN6H3Y4_9PEZI</name>
<dbReference type="AlphaFoldDB" id="A0AAN6H3Y4"/>
<keyword evidence="2" id="KW-1185">Reference proteome</keyword>
<proteinExistence type="predicted"/>
<evidence type="ECO:0000313" key="1">
    <source>
        <dbReference type="EMBL" id="KAK0951633.1"/>
    </source>
</evidence>
<evidence type="ECO:0000313" key="2">
    <source>
        <dbReference type="Proteomes" id="UP001175353"/>
    </source>
</evidence>
<reference evidence="1" key="1">
    <citation type="submission" date="2023-06" db="EMBL/GenBank/DDBJ databases">
        <title>Black Yeasts Isolated from many extreme environments.</title>
        <authorList>
            <person name="Coleine C."/>
            <person name="Stajich J.E."/>
            <person name="Selbmann L."/>
        </authorList>
    </citation>
    <scope>NUCLEOTIDE SEQUENCE</scope>
    <source>
        <strain evidence="1">CCFEE 5200</strain>
    </source>
</reference>
<organism evidence="1 2">
    <name type="scientific">Friedmanniomyces endolithicus</name>
    <dbReference type="NCBI Taxonomy" id="329885"/>
    <lineage>
        <taxon>Eukaryota</taxon>
        <taxon>Fungi</taxon>
        <taxon>Dikarya</taxon>
        <taxon>Ascomycota</taxon>
        <taxon>Pezizomycotina</taxon>
        <taxon>Dothideomycetes</taxon>
        <taxon>Dothideomycetidae</taxon>
        <taxon>Mycosphaerellales</taxon>
        <taxon>Teratosphaeriaceae</taxon>
        <taxon>Friedmanniomyces</taxon>
    </lineage>
</organism>
<accession>A0AAN6H3Y4</accession>
<comment type="caution">
    <text evidence="1">The sequence shown here is derived from an EMBL/GenBank/DDBJ whole genome shotgun (WGS) entry which is preliminary data.</text>
</comment>
<gene>
    <name evidence="1" type="ORF">LTR91_024868</name>
</gene>
<dbReference type="Proteomes" id="UP001175353">
    <property type="component" value="Unassembled WGS sequence"/>
</dbReference>
<dbReference type="EMBL" id="JAUJLE010000677">
    <property type="protein sequence ID" value="KAK0951633.1"/>
    <property type="molecule type" value="Genomic_DNA"/>
</dbReference>